<dbReference type="OrthoDB" id="5197104at2"/>
<dbReference type="Proteomes" id="UP000188324">
    <property type="component" value="Chromosome"/>
</dbReference>
<evidence type="ECO:0000313" key="2">
    <source>
        <dbReference type="Proteomes" id="UP000188324"/>
    </source>
</evidence>
<dbReference type="RefSeq" id="WP_077343343.1">
    <property type="nucleotide sequence ID" value="NZ_CP019605.1"/>
</dbReference>
<protein>
    <submittedName>
        <fullName evidence="1">Uncharacterized protein</fullName>
    </submittedName>
</protein>
<accession>A0A1Q2CGV5</accession>
<reference evidence="1 2" key="1">
    <citation type="journal article" date="2016" name="Int. J. Syst. Evol. Microbiol.">
        <title>Tessaracoccus flavus sp. nov., isolated from the drainage system of a lindane-producing factory.</title>
        <authorList>
            <person name="Kumari R."/>
            <person name="Singh P."/>
            <person name="Schumann P."/>
            <person name="Lal R."/>
        </authorList>
    </citation>
    <scope>NUCLEOTIDE SEQUENCE [LARGE SCALE GENOMIC DNA]</scope>
    <source>
        <strain evidence="1 2">RP1T</strain>
    </source>
</reference>
<sequence length="144" mass="15228">MMSTATFELKPWAFVVYSLVFGIAGLAAVGYVDPEMRLAGFDGLVFGFYGHASNVLISYAVIVVYGTIRLVMGAKIRELAVATGVIVAANYVYEVGLTLWNTKDLADAHWGAASSLLTLALLAAIHRFGVKPAASASVTVKARA</sequence>
<keyword evidence="2" id="KW-1185">Reference proteome</keyword>
<name>A0A1Q2CGV5_9ACTN</name>
<evidence type="ECO:0000313" key="1">
    <source>
        <dbReference type="EMBL" id="AQP45351.1"/>
    </source>
</evidence>
<dbReference type="AlphaFoldDB" id="A0A1Q2CGV5"/>
<dbReference type="KEGG" id="tfl:RPIT_11540"/>
<dbReference type="EMBL" id="CP019605">
    <property type="protein sequence ID" value="AQP45351.1"/>
    <property type="molecule type" value="Genomic_DNA"/>
</dbReference>
<organism evidence="1 2">
    <name type="scientific">Tessaracoccus flavus</name>
    <dbReference type="NCBI Taxonomy" id="1610493"/>
    <lineage>
        <taxon>Bacteria</taxon>
        <taxon>Bacillati</taxon>
        <taxon>Actinomycetota</taxon>
        <taxon>Actinomycetes</taxon>
        <taxon>Propionibacteriales</taxon>
        <taxon>Propionibacteriaceae</taxon>
        <taxon>Tessaracoccus</taxon>
    </lineage>
</organism>
<proteinExistence type="predicted"/>
<gene>
    <name evidence="1" type="ORF">RPIT_11540</name>
</gene>